<evidence type="ECO:0000313" key="2">
    <source>
        <dbReference type="Proteomes" id="UP001497700"/>
    </source>
</evidence>
<dbReference type="EMBL" id="MU393497">
    <property type="protein sequence ID" value="KAI4863789.1"/>
    <property type="molecule type" value="Genomic_DNA"/>
</dbReference>
<gene>
    <name evidence="1" type="ORF">F4820DRAFT_425839</name>
</gene>
<keyword evidence="2" id="KW-1185">Reference proteome</keyword>
<name>A0ACB9YXQ3_9PEZI</name>
<evidence type="ECO:0000313" key="1">
    <source>
        <dbReference type="EMBL" id="KAI4863789.1"/>
    </source>
</evidence>
<organism evidence="1 2">
    <name type="scientific">Hypoxylon rubiginosum</name>
    <dbReference type="NCBI Taxonomy" id="110542"/>
    <lineage>
        <taxon>Eukaryota</taxon>
        <taxon>Fungi</taxon>
        <taxon>Dikarya</taxon>
        <taxon>Ascomycota</taxon>
        <taxon>Pezizomycotina</taxon>
        <taxon>Sordariomycetes</taxon>
        <taxon>Xylariomycetidae</taxon>
        <taxon>Xylariales</taxon>
        <taxon>Hypoxylaceae</taxon>
        <taxon>Hypoxylon</taxon>
    </lineage>
</organism>
<protein>
    <submittedName>
        <fullName evidence="1">Uncharacterized protein</fullName>
    </submittedName>
</protein>
<dbReference type="Proteomes" id="UP001497700">
    <property type="component" value="Unassembled WGS sequence"/>
</dbReference>
<proteinExistence type="predicted"/>
<comment type="caution">
    <text evidence="1">The sequence shown here is derived from an EMBL/GenBank/DDBJ whole genome shotgun (WGS) entry which is preliminary data.</text>
</comment>
<accession>A0ACB9YXQ3</accession>
<reference evidence="1 2" key="1">
    <citation type="journal article" date="2022" name="New Phytol.">
        <title>Ecological generalism drives hyperdiversity of secondary metabolite gene clusters in xylarialean endophytes.</title>
        <authorList>
            <person name="Franco M.E.E."/>
            <person name="Wisecaver J.H."/>
            <person name="Arnold A.E."/>
            <person name="Ju Y.M."/>
            <person name="Slot J.C."/>
            <person name="Ahrendt S."/>
            <person name="Moore L.P."/>
            <person name="Eastman K.E."/>
            <person name="Scott K."/>
            <person name="Konkel Z."/>
            <person name="Mondo S.J."/>
            <person name="Kuo A."/>
            <person name="Hayes R.D."/>
            <person name="Haridas S."/>
            <person name="Andreopoulos B."/>
            <person name="Riley R."/>
            <person name="LaButti K."/>
            <person name="Pangilinan J."/>
            <person name="Lipzen A."/>
            <person name="Amirebrahimi M."/>
            <person name="Yan J."/>
            <person name="Adam C."/>
            <person name="Keymanesh K."/>
            <person name="Ng V."/>
            <person name="Louie K."/>
            <person name="Northen T."/>
            <person name="Drula E."/>
            <person name="Henrissat B."/>
            <person name="Hsieh H.M."/>
            <person name="Youens-Clark K."/>
            <person name="Lutzoni F."/>
            <person name="Miadlikowska J."/>
            <person name="Eastwood D.C."/>
            <person name="Hamelin R.C."/>
            <person name="Grigoriev I.V."/>
            <person name="U'Ren J.M."/>
        </authorList>
    </citation>
    <scope>NUCLEOTIDE SEQUENCE [LARGE SCALE GENOMIC DNA]</scope>
    <source>
        <strain evidence="1 2">CBS 119005</strain>
    </source>
</reference>
<sequence>MAREANPDPNTWVNFTFTIPRYEPGWVMATKYGGFLEFADQATYVNYNSWHDLARGSSLFDSPPSSPPPSNSGPSSQGPTVATRPGATAQQQWAMPARRLYPRYFYISHVANHRSLDNAWVVEPDGSSGFNVFRITNILKGLGATEEDYRAVVITGPQGPTLVRGDQRAEIIRTRLNTIKPIGKLILLRRAEEVAECNGQNGQPAWISFGPQIYDITNFPLQPSDRSLGLLQSAGGPAPNAIMESKTRANELLRRLNPYLCAYLDVPQTARDTQYFTPRKLRWYDNPDLGIYIAVNNVVYDITTYIRFHPGGNRLLLQYTGRDATQAFQEYHNLSIMKFYENMQVGHLVPEIEIKDMNQNQVAVHEWVFDISTLADENRDLYETLRNYCCVDTTAALTRRDAGARALVTLTFEWKSLIVAGLAKTSLPDFPAGELKNYNNHRTPRGALVVVDGFVYNTTHLMRYPDLYERALGPNWAGREITVPGLARWLATNFDSRRVARLVDGPAWETPYLNIDPHPARIEPPDFRT</sequence>